<gene>
    <name evidence="16" type="primary">pyk</name>
    <name evidence="16" type="ORF">D5366_10555</name>
</gene>
<dbReference type="GO" id="GO:0004743">
    <property type="term" value="F:pyruvate kinase activity"/>
    <property type="evidence" value="ECO:0007669"/>
    <property type="project" value="UniProtKB-UniRule"/>
</dbReference>
<keyword evidence="6" id="KW-0547">Nucleotide-binding</keyword>
<keyword evidence="17" id="KW-1185">Reference proteome</keyword>
<evidence type="ECO:0000256" key="10">
    <source>
        <dbReference type="ARBA" id="ARBA00023152"/>
    </source>
</evidence>
<dbReference type="InterPro" id="IPR015795">
    <property type="entry name" value="Pyrv_Knase_C"/>
</dbReference>
<evidence type="ECO:0000256" key="9">
    <source>
        <dbReference type="ARBA" id="ARBA00022842"/>
    </source>
</evidence>
<keyword evidence="9 13" id="KW-0460">Magnesium</keyword>
<dbReference type="InterPro" id="IPR040442">
    <property type="entry name" value="Pyrv_kinase-like_dom_sf"/>
</dbReference>
<evidence type="ECO:0000256" key="13">
    <source>
        <dbReference type="RuleBase" id="RU000504"/>
    </source>
</evidence>
<evidence type="ECO:0000256" key="3">
    <source>
        <dbReference type="ARBA" id="ARBA00012142"/>
    </source>
</evidence>
<dbReference type="NCBIfam" id="TIGR01064">
    <property type="entry name" value="pyruv_kin"/>
    <property type="match status" value="1"/>
</dbReference>
<evidence type="ECO:0000259" key="14">
    <source>
        <dbReference type="Pfam" id="PF00224"/>
    </source>
</evidence>
<dbReference type="Gene3D" id="3.40.1380.20">
    <property type="entry name" value="Pyruvate kinase, C-terminal domain"/>
    <property type="match status" value="1"/>
</dbReference>
<keyword evidence="5" id="KW-0479">Metal-binding</keyword>
<protein>
    <recommendedName>
        <fullName evidence="3 12">Pyruvate kinase</fullName>
        <ecNumber evidence="3 12">2.7.1.40</ecNumber>
    </recommendedName>
</protein>
<feature type="domain" description="Pyruvate kinase barrel" evidence="14">
    <location>
        <begin position="8"/>
        <end position="325"/>
    </location>
</feature>
<dbReference type="SUPFAM" id="SSF50800">
    <property type="entry name" value="PK beta-barrel domain-like"/>
    <property type="match status" value="1"/>
</dbReference>
<dbReference type="Pfam" id="PF00224">
    <property type="entry name" value="PK"/>
    <property type="match status" value="1"/>
</dbReference>
<keyword evidence="11 16" id="KW-0670">Pyruvate</keyword>
<dbReference type="InterPro" id="IPR015813">
    <property type="entry name" value="Pyrv/PenolPyrv_kinase-like_dom"/>
</dbReference>
<accession>A0A4Y6VB38</accession>
<dbReference type="InterPro" id="IPR015793">
    <property type="entry name" value="Pyrv_Knase_brl"/>
</dbReference>
<dbReference type="Proteomes" id="UP000317214">
    <property type="component" value="Chromosome"/>
</dbReference>
<reference evidence="16 17" key="1">
    <citation type="submission" date="2018-09" db="EMBL/GenBank/DDBJ databases">
        <title>The complete genome sequence of Neokomagataea tanensis NBRC 106556(T).</title>
        <authorList>
            <person name="Chua K.-O."/>
            <person name="See-Too W.-S."/>
            <person name="Hong K.-W."/>
            <person name="Yin W.-F."/>
            <person name="Chan K.-G."/>
        </authorList>
    </citation>
    <scope>NUCLEOTIDE SEQUENCE [LARGE SCALE GENOMIC DNA]</scope>
    <source>
        <strain evidence="17">AH13 \ NBRC 106556</strain>
    </source>
</reference>
<evidence type="ECO:0000256" key="11">
    <source>
        <dbReference type="ARBA" id="ARBA00023317"/>
    </source>
</evidence>
<dbReference type="NCBIfam" id="NF004886">
    <property type="entry name" value="PRK06247.1"/>
    <property type="match status" value="1"/>
</dbReference>
<keyword evidence="10 13" id="KW-0324">Glycolysis</keyword>
<feature type="domain" description="Pyruvate kinase C-terminal" evidence="15">
    <location>
        <begin position="359"/>
        <end position="474"/>
    </location>
</feature>
<dbReference type="GO" id="GO:0000287">
    <property type="term" value="F:magnesium ion binding"/>
    <property type="evidence" value="ECO:0007669"/>
    <property type="project" value="UniProtKB-UniRule"/>
</dbReference>
<evidence type="ECO:0000313" key="16">
    <source>
        <dbReference type="EMBL" id="QDH25585.1"/>
    </source>
</evidence>
<dbReference type="Pfam" id="PF02887">
    <property type="entry name" value="PK_C"/>
    <property type="match status" value="1"/>
</dbReference>
<dbReference type="GO" id="GO:0016301">
    <property type="term" value="F:kinase activity"/>
    <property type="evidence" value="ECO:0007669"/>
    <property type="project" value="UniProtKB-KW"/>
</dbReference>
<keyword evidence="7 13" id="KW-0418">Kinase</keyword>
<evidence type="ECO:0000256" key="4">
    <source>
        <dbReference type="ARBA" id="ARBA00022679"/>
    </source>
</evidence>
<evidence type="ECO:0000256" key="6">
    <source>
        <dbReference type="ARBA" id="ARBA00022741"/>
    </source>
</evidence>
<keyword evidence="8" id="KW-0067">ATP-binding</keyword>
<proteinExistence type="inferred from homology"/>
<dbReference type="EC" id="2.7.1.40" evidence="3 12"/>
<comment type="catalytic activity">
    <reaction evidence="13">
        <text>pyruvate + ATP = phosphoenolpyruvate + ADP + H(+)</text>
        <dbReference type="Rhea" id="RHEA:18157"/>
        <dbReference type="ChEBI" id="CHEBI:15361"/>
        <dbReference type="ChEBI" id="CHEBI:15378"/>
        <dbReference type="ChEBI" id="CHEBI:30616"/>
        <dbReference type="ChEBI" id="CHEBI:58702"/>
        <dbReference type="ChEBI" id="CHEBI:456216"/>
        <dbReference type="EC" id="2.7.1.40"/>
    </reaction>
</comment>
<dbReference type="InterPro" id="IPR001697">
    <property type="entry name" value="Pyr_Knase"/>
</dbReference>
<name>A0A4Y6VB38_9PROT</name>
<sequence>MTSSLHHRRTRIVATLGPASSSPEMILSLAQAGVNVFRLNFSHGAHADHGERHAAIRAAEEKLGRPLAVLADLQGPKLRVGVFENGPVFLKEGQRFRLDLDKTPGTIDRVNLPHPEIISAAEVGSHLLLDDGKLKIRVVEKQSDALITEVVVGGKLSERKGVNVPDVALPIPALTEKDRKDFDFALSLGVDFVALSFVQRPEDVEEAKKIANGRAWIITKLEKPQAMDALEPIVRLSDGIMVARGDLGVELPPEEVPVAQKRIITLARELGRPVIVATQMLESMIESPSPTRAEVSDVSNAVYDGADAVMLSAESAAGKYPLEAVSIMARIVSRVEQDKEWRHRIDTARPKSEGTIQGAIVQAAWQVSRELHTKAIAAHTRSGRGALIMARERPTSPILVLTPDVVVARRLCVVWGTFPHVVERERQAHGIEDLATPAAELALSHGFCQKEDHILVLAGLPYGHSGSTNTLRVIKA</sequence>
<evidence type="ECO:0000256" key="5">
    <source>
        <dbReference type="ARBA" id="ARBA00022723"/>
    </source>
</evidence>
<dbReference type="Gene3D" id="2.40.33.10">
    <property type="entry name" value="PK beta-barrel domain-like"/>
    <property type="match status" value="1"/>
</dbReference>
<comment type="similarity">
    <text evidence="2 13">Belongs to the pyruvate kinase family.</text>
</comment>
<dbReference type="NCBIfam" id="NF004978">
    <property type="entry name" value="PRK06354.1"/>
    <property type="match status" value="1"/>
</dbReference>
<dbReference type="GO" id="GO:0030955">
    <property type="term" value="F:potassium ion binding"/>
    <property type="evidence" value="ECO:0007669"/>
    <property type="project" value="UniProtKB-UniRule"/>
</dbReference>
<dbReference type="NCBIfam" id="NF004491">
    <property type="entry name" value="PRK05826.1"/>
    <property type="match status" value="1"/>
</dbReference>
<evidence type="ECO:0000313" key="17">
    <source>
        <dbReference type="Proteomes" id="UP000317214"/>
    </source>
</evidence>
<dbReference type="GO" id="GO:0005524">
    <property type="term" value="F:ATP binding"/>
    <property type="evidence" value="ECO:0007669"/>
    <property type="project" value="UniProtKB-KW"/>
</dbReference>
<dbReference type="AlphaFoldDB" id="A0A4Y6VB38"/>
<dbReference type="SUPFAM" id="SSF51621">
    <property type="entry name" value="Phosphoenolpyruvate/pyruvate domain"/>
    <property type="match status" value="1"/>
</dbReference>
<dbReference type="KEGG" id="ntn:D5366_10555"/>
<dbReference type="PANTHER" id="PTHR11817">
    <property type="entry name" value="PYRUVATE KINASE"/>
    <property type="match status" value="1"/>
</dbReference>
<dbReference type="Gene3D" id="3.20.20.60">
    <property type="entry name" value="Phosphoenolpyruvate-binding domains"/>
    <property type="match status" value="1"/>
</dbReference>
<dbReference type="InterPro" id="IPR011037">
    <property type="entry name" value="Pyrv_Knase-like_insert_dom_sf"/>
</dbReference>
<dbReference type="InterPro" id="IPR015806">
    <property type="entry name" value="Pyrv_Knase_insert_dom_sf"/>
</dbReference>
<dbReference type="RefSeq" id="WP_141493591.1">
    <property type="nucleotide sequence ID" value="NZ_CP032485.1"/>
</dbReference>
<comment type="pathway">
    <text evidence="1 13">Carbohydrate degradation; glycolysis; pyruvate from D-glyceraldehyde 3-phosphate: step 5/5.</text>
</comment>
<dbReference type="UniPathway" id="UPA00109">
    <property type="reaction ID" value="UER00188"/>
</dbReference>
<evidence type="ECO:0000256" key="8">
    <source>
        <dbReference type="ARBA" id="ARBA00022840"/>
    </source>
</evidence>
<evidence type="ECO:0000256" key="2">
    <source>
        <dbReference type="ARBA" id="ARBA00008663"/>
    </source>
</evidence>
<keyword evidence="4 13" id="KW-0808">Transferase</keyword>
<evidence type="ECO:0000256" key="12">
    <source>
        <dbReference type="NCBIfam" id="TIGR01064"/>
    </source>
</evidence>
<dbReference type="SUPFAM" id="SSF52935">
    <property type="entry name" value="PK C-terminal domain-like"/>
    <property type="match status" value="1"/>
</dbReference>
<dbReference type="InterPro" id="IPR036918">
    <property type="entry name" value="Pyrv_Knase_C_sf"/>
</dbReference>
<evidence type="ECO:0000256" key="7">
    <source>
        <dbReference type="ARBA" id="ARBA00022777"/>
    </source>
</evidence>
<organism evidence="16 17">
    <name type="scientific">Neokomagataea tanensis</name>
    <dbReference type="NCBI Taxonomy" id="661191"/>
    <lineage>
        <taxon>Bacteria</taxon>
        <taxon>Pseudomonadati</taxon>
        <taxon>Pseudomonadota</taxon>
        <taxon>Alphaproteobacteria</taxon>
        <taxon>Acetobacterales</taxon>
        <taxon>Acetobacteraceae</taxon>
        <taxon>Neokomagataea</taxon>
    </lineage>
</organism>
<evidence type="ECO:0000259" key="15">
    <source>
        <dbReference type="Pfam" id="PF02887"/>
    </source>
</evidence>
<dbReference type="FunFam" id="2.40.33.10:FF:000001">
    <property type="entry name" value="Pyruvate kinase"/>
    <property type="match status" value="1"/>
</dbReference>
<evidence type="ECO:0000256" key="1">
    <source>
        <dbReference type="ARBA" id="ARBA00004997"/>
    </source>
</evidence>
<dbReference type="EMBL" id="CP032485">
    <property type="protein sequence ID" value="QDH25585.1"/>
    <property type="molecule type" value="Genomic_DNA"/>
</dbReference>
<dbReference type="OrthoDB" id="9812123at2"/>
<dbReference type="PRINTS" id="PR01050">
    <property type="entry name" value="PYRUVTKNASE"/>
</dbReference>